<accession>A0AAW8ANM2</accession>
<proteinExistence type="predicted"/>
<reference evidence="1" key="1">
    <citation type="submission" date="2023-07" db="EMBL/GenBank/DDBJ databases">
        <authorList>
            <person name="Peng Z."/>
        </authorList>
    </citation>
    <scope>NUCLEOTIDE SEQUENCE</scope>
    <source>
        <strain evidence="1">KP219</strain>
    </source>
</reference>
<evidence type="ECO:0000313" key="1">
    <source>
        <dbReference type="EMBL" id="MDP0971066.1"/>
    </source>
</evidence>
<dbReference type="Proteomes" id="UP001244490">
    <property type="component" value="Unassembled WGS sequence"/>
</dbReference>
<evidence type="ECO:0000313" key="2">
    <source>
        <dbReference type="Proteomes" id="UP001244490"/>
    </source>
</evidence>
<name>A0AAW8ANM2_KLEPN</name>
<dbReference type="RefSeq" id="WP_305202262.1">
    <property type="nucleotide sequence ID" value="NZ_JAUUIA010000275.1"/>
</dbReference>
<dbReference type="AlphaFoldDB" id="A0AAW8ANM2"/>
<gene>
    <name evidence="1" type="ORF">Q6294_29430</name>
</gene>
<feature type="non-terminal residue" evidence="1">
    <location>
        <position position="1"/>
    </location>
</feature>
<sequence>KTSKMINNLNVTILFKNGKKLIILLPAKITCQIQDNYTKYLDSKTNERKSLRITNDTLDVVLDLWDLSCILVGTEFEG</sequence>
<comment type="caution">
    <text evidence="1">The sequence shown here is derived from an EMBL/GenBank/DDBJ whole genome shotgun (WGS) entry which is preliminary data.</text>
</comment>
<dbReference type="EMBL" id="JAUUIA010000275">
    <property type="protein sequence ID" value="MDP0971066.1"/>
    <property type="molecule type" value="Genomic_DNA"/>
</dbReference>
<protein>
    <submittedName>
        <fullName evidence="1">Uncharacterized protein</fullName>
    </submittedName>
</protein>
<organism evidence="1 2">
    <name type="scientific">Klebsiella pneumoniae</name>
    <dbReference type="NCBI Taxonomy" id="573"/>
    <lineage>
        <taxon>Bacteria</taxon>
        <taxon>Pseudomonadati</taxon>
        <taxon>Pseudomonadota</taxon>
        <taxon>Gammaproteobacteria</taxon>
        <taxon>Enterobacterales</taxon>
        <taxon>Enterobacteriaceae</taxon>
        <taxon>Klebsiella/Raoultella group</taxon>
        <taxon>Klebsiella</taxon>
        <taxon>Klebsiella pneumoniae complex</taxon>
    </lineage>
</organism>